<dbReference type="GO" id="GO:0006897">
    <property type="term" value="P:endocytosis"/>
    <property type="evidence" value="ECO:0007669"/>
    <property type="project" value="TreeGrafter"/>
</dbReference>
<dbReference type="InterPro" id="IPR001263">
    <property type="entry name" value="PI3K_accessory_dom"/>
</dbReference>
<feature type="region of interest" description="Disordered" evidence="3">
    <location>
        <begin position="712"/>
        <end position="759"/>
    </location>
</feature>
<dbReference type="SMART" id="SM00145">
    <property type="entry name" value="PI3Ka"/>
    <property type="match status" value="1"/>
</dbReference>
<feature type="compositionally biased region" description="Polar residues" evidence="3">
    <location>
        <begin position="1974"/>
        <end position="1986"/>
    </location>
</feature>
<dbReference type="OMA" id="CYVMKSS"/>
<evidence type="ECO:0000313" key="6">
    <source>
        <dbReference type="EMBL" id="CDJ38085.1"/>
    </source>
</evidence>
<feature type="region of interest" description="Disordered" evidence="3">
    <location>
        <begin position="1811"/>
        <end position="1830"/>
    </location>
</feature>
<feature type="compositionally biased region" description="Polar residues" evidence="3">
    <location>
        <begin position="22"/>
        <end position="33"/>
    </location>
</feature>
<proteinExistence type="predicted"/>
<feature type="compositionally biased region" description="Low complexity" evidence="3">
    <location>
        <begin position="1864"/>
        <end position="1875"/>
    </location>
</feature>
<feature type="domain" description="PIK helical" evidence="5">
    <location>
        <begin position="974"/>
        <end position="1232"/>
    </location>
</feature>
<dbReference type="VEuPathDB" id="ToxoDB:ETH_00030035"/>
<feature type="compositionally biased region" description="Low complexity" evidence="3">
    <location>
        <begin position="1278"/>
        <end position="1289"/>
    </location>
</feature>
<dbReference type="EMBL" id="HG673812">
    <property type="protein sequence ID" value="CDJ38085.1"/>
    <property type="molecule type" value="Genomic_DNA"/>
</dbReference>
<feature type="region of interest" description="Disordered" evidence="3">
    <location>
        <begin position="1910"/>
        <end position="1996"/>
    </location>
</feature>
<accession>U6KJ73</accession>
<keyword evidence="7" id="KW-1185">Reference proteome</keyword>
<dbReference type="SMART" id="SM00146">
    <property type="entry name" value="PI3Kc"/>
    <property type="match status" value="1"/>
</dbReference>
<dbReference type="InterPro" id="IPR018936">
    <property type="entry name" value="PI3/4_kinase_CS"/>
</dbReference>
<feature type="region of interest" description="Disordered" evidence="3">
    <location>
        <begin position="1355"/>
        <end position="1411"/>
    </location>
</feature>
<gene>
    <name evidence="6" type="ORF">ETH_00030035</name>
</gene>
<dbReference type="PROSITE" id="PS50290">
    <property type="entry name" value="PI3_4_KINASE_3"/>
    <property type="match status" value="1"/>
</dbReference>
<evidence type="ECO:0000259" key="4">
    <source>
        <dbReference type="PROSITE" id="PS50290"/>
    </source>
</evidence>
<dbReference type="GO" id="GO:0048015">
    <property type="term" value="P:phosphatidylinositol-mediated signaling"/>
    <property type="evidence" value="ECO:0007669"/>
    <property type="project" value="TreeGrafter"/>
</dbReference>
<dbReference type="PROSITE" id="PS51545">
    <property type="entry name" value="PIK_HELICAL"/>
    <property type="match status" value="1"/>
</dbReference>
<feature type="compositionally biased region" description="Low complexity" evidence="3">
    <location>
        <begin position="280"/>
        <end position="292"/>
    </location>
</feature>
<dbReference type="InterPro" id="IPR015433">
    <property type="entry name" value="PI3/4_kinase"/>
</dbReference>
<dbReference type="PANTHER" id="PTHR10048:SF7">
    <property type="entry name" value="PHOSPHATIDYLINOSITOL 3-KINASE CATALYTIC SUBUNIT TYPE 3"/>
    <property type="match status" value="1"/>
</dbReference>
<dbReference type="SUPFAM" id="SSF48371">
    <property type="entry name" value="ARM repeat"/>
    <property type="match status" value="2"/>
</dbReference>
<feature type="compositionally biased region" description="Polar residues" evidence="3">
    <location>
        <begin position="1934"/>
        <end position="1944"/>
    </location>
</feature>
<dbReference type="Gene3D" id="1.25.40.70">
    <property type="entry name" value="Phosphatidylinositol 3-kinase, accessory domain (PIK)"/>
    <property type="match status" value="1"/>
</dbReference>
<evidence type="ECO:0000256" key="2">
    <source>
        <dbReference type="ARBA" id="ARBA00022777"/>
    </source>
</evidence>
<dbReference type="GO" id="GO:0000407">
    <property type="term" value="C:phagophore assembly site"/>
    <property type="evidence" value="ECO:0007669"/>
    <property type="project" value="TreeGrafter"/>
</dbReference>
<feature type="compositionally biased region" description="Low complexity" evidence="3">
    <location>
        <begin position="1394"/>
        <end position="1411"/>
    </location>
</feature>
<dbReference type="GO" id="GO:0005777">
    <property type="term" value="C:peroxisome"/>
    <property type="evidence" value="ECO:0007669"/>
    <property type="project" value="TreeGrafter"/>
</dbReference>
<dbReference type="GO" id="GO:0000045">
    <property type="term" value="P:autophagosome assembly"/>
    <property type="evidence" value="ECO:0007669"/>
    <property type="project" value="TreeGrafter"/>
</dbReference>
<feature type="region of interest" description="Disordered" evidence="3">
    <location>
        <begin position="1417"/>
        <end position="1436"/>
    </location>
</feature>
<dbReference type="GeneID" id="25255086"/>
<feature type="domain" description="PI3K/PI4K catalytic" evidence="4">
    <location>
        <begin position="1522"/>
        <end position="1823"/>
    </location>
</feature>
<reference evidence="6" key="1">
    <citation type="submission" date="2013-10" db="EMBL/GenBank/DDBJ databases">
        <title>Genomic analysis of the causative agents of coccidiosis in chickens.</title>
        <authorList>
            <person name="Reid A.J."/>
            <person name="Blake D."/>
            <person name="Billington K."/>
            <person name="Browne H."/>
            <person name="Dunn M."/>
            <person name="Hung S."/>
            <person name="Kawahara F."/>
            <person name="Miranda-Saavedra D."/>
            <person name="Mourier T."/>
            <person name="Nagra H."/>
            <person name="Otto T.D."/>
            <person name="Rawlings N."/>
            <person name="Sanchez A."/>
            <person name="Sanders M."/>
            <person name="Subramaniam C."/>
            <person name="Tay Y."/>
            <person name="Dear P."/>
            <person name="Doerig C."/>
            <person name="Gruber A."/>
            <person name="Parkinson J."/>
            <person name="Shirley M."/>
            <person name="Wan K.L."/>
            <person name="Berriman M."/>
            <person name="Tomley F."/>
            <person name="Pain A."/>
        </authorList>
    </citation>
    <scope>NUCLEOTIDE SEQUENCE [LARGE SCALE GENOMIC DNA]</scope>
    <source>
        <strain evidence="6">Houghton</strain>
    </source>
</reference>
<feature type="region of interest" description="Disordered" evidence="3">
    <location>
        <begin position="1"/>
        <end position="33"/>
    </location>
</feature>
<protein>
    <submittedName>
        <fullName evidence="6">Phosphatidylinositol 3-kinase, putative</fullName>
    </submittedName>
</protein>
<feature type="compositionally biased region" description="Basic and acidic residues" evidence="3">
    <location>
        <begin position="1265"/>
        <end position="1277"/>
    </location>
</feature>
<keyword evidence="2 6" id="KW-0418">Kinase</keyword>
<dbReference type="SUPFAM" id="SSF56112">
    <property type="entry name" value="Protein kinase-like (PK-like)"/>
    <property type="match status" value="1"/>
</dbReference>
<feature type="compositionally biased region" description="Low complexity" evidence="3">
    <location>
        <begin position="890"/>
        <end position="902"/>
    </location>
</feature>
<dbReference type="Pfam" id="PF00613">
    <property type="entry name" value="PI3Ka"/>
    <property type="match status" value="1"/>
</dbReference>
<feature type="compositionally biased region" description="Basic and acidic residues" evidence="3">
    <location>
        <begin position="267"/>
        <end position="279"/>
    </location>
</feature>
<dbReference type="InterPro" id="IPR016024">
    <property type="entry name" value="ARM-type_fold"/>
</dbReference>
<dbReference type="InterPro" id="IPR036940">
    <property type="entry name" value="PI3/4_kinase_cat_sf"/>
</dbReference>
<dbReference type="OrthoDB" id="347479at2759"/>
<dbReference type="Gene3D" id="3.30.1010.10">
    <property type="entry name" value="Phosphatidylinositol 3-kinase Catalytic Subunit, Chain A, domain 4"/>
    <property type="match status" value="1"/>
</dbReference>
<organism evidence="6 7">
    <name type="scientific">Eimeria tenella</name>
    <name type="common">Coccidian parasite</name>
    <dbReference type="NCBI Taxonomy" id="5802"/>
    <lineage>
        <taxon>Eukaryota</taxon>
        <taxon>Sar</taxon>
        <taxon>Alveolata</taxon>
        <taxon>Apicomplexa</taxon>
        <taxon>Conoidasida</taxon>
        <taxon>Coccidia</taxon>
        <taxon>Eucoccidiorida</taxon>
        <taxon>Eimeriorina</taxon>
        <taxon>Eimeriidae</taxon>
        <taxon>Eimeria</taxon>
    </lineage>
</organism>
<name>U6KJ73_EIMTE</name>
<evidence type="ECO:0000259" key="5">
    <source>
        <dbReference type="PROSITE" id="PS51545"/>
    </source>
</evidence>
<dbReference type="Pfam" id="PF00454">
    <property type="entry name" value="PI3_PI4_kinase"/>
    <property type="match status" value="1"/>
</dbReference>
<feature type="region of interest" description="Disordered" evidence="3">
    <location>
        <begin position="826"/>
        <end position="847"/>
    </location>
</feature>
<feature type="compositionally biased region" description="Low complexity" evidence="3">
    <location>
        <begin position="1910"/>
        <end position="1933"/>
    </location>
</feature>
<dbReference type="PANTHER" id="PTHR10048">
    <property type="entry name" value="PHOSPHATIDYLINOSITOL KINASE"/>
    <property type="match status" value="1"/>
</dbReference>
<dbReference type="GO" id="GO:0016303">
    <property type="term" value="F:1-phosphatidylinositol-3-kinase activity"/>
    <property type="evidence" value="ECO:0007669"/>
    <property type="project" value="TreeGrafter"/>
</dbReference>
<feature type="compositionally biased region" description="Polar residues" evidence="3">
    <location>
        <begin position="1371"/>
        <end position="1392"/>
    </location>
</feature>
<feature type="region of interest" description="Disordered" evidence="3">
    <location>
        <begin position="1864"/>
        <end position="1884"/>
    </location>
</feature>
<dbReference type="InterPro" id="IPR042236">
    <property type="entry name" value="PI3K_accessory_sf"/>
</dbReference>
<dbReference type="VEuPathDB" id="ToxoDB:ETH2_0603100"/>
<dbReference type="GO" id="GO:0005768">
    <property type="term" value="C:endosome"/>
    <property type="evidence" value="ECO:0007669"/>
    <property type="project" value="TreeGrafter"/>
</dbReference>
<feature type="region of interest" description="Disordered" evidence="3">
    <location>
        <begin position="267"/>
        <end position="299"/>
    </location>
</feature>
<sequence length="2080" mass="220144">MATATPTPADKKAAPGDEMQLPHSSSSNNSGTGKILNSSSRLLSSTSTCRVPLLLKGEADSFVAVNVGGLVAVPSLRQKQQHHQYNTCCSRQGPTENSRDASFFVSAALFIDGHRAAPPCLLVPPMQQQSQHDNSTAADTQSSAETKAQQAASEAEIGLWPRPCLHSLIGFSHCGTAAASAAATTAAESTDAASAWNEGEISGGGGRTVVAAADTEGTAAAAACTMACTAAALPAAGPQAEVGNEAAAAAQGMQEDAETVAEIPEDKAAPAAAAEREAEAAQAPMQASQATADENGQETTGGIWSSSGCWCCSHCGINYVSLQQLVRLPAKISALPLNALLLFGVYIHDDLATAVTEAGTRAAAAARAEVAAVGDGWRLFGVSLLPLHDAAACVRQGRRLLPIHLLQQYLPLLPSSSKSAAGNSSTELERRLPTVLQQQELTALREATLPLSLQRLQRNTEGRATATEAESAPAAVGEPFRISAEAVLSILCAPSLQHQQVQEPYKPHEHPWLQPQQQERQQPEKQPLLERVEVEAAAVRCCRLLDLLQSGTIPPAAETVDAAAQRQLQQQLQQHLLLLQQLAQADYEEVWRRIASAEAPPQADCAAATTATGVPFGGYLYVELPSYGLPLLHGELRVTRAAAPVSIFSAASGAAGLQQQRQQSLLMQQPLGINSKISVPFPNPPRLSKAHAAPPVAPAEAAKLLLLQQQHRQQEAQLQKRQQHMAEQSQLPRLQLRQADVQDSARPKPSTSTATAMETAAAAAAVETRAADSQAGAPAEAVAAGVAAVTAAKPAPRNWLSRTWGIAPLAPRAATVATAVPPGATAASVGQEAGTTRATGEEGLQRQAAAAQTRAAAHVAANAAAQITALEGSQEGSVAAGNSDTRKAAYTAAPGAATERAPVGASDEECAEQEQQVQLRQLQLQQLQQQRNWKLLLRNPSVAERLQRRLLIHDASCGVTHPAAARVIQPPVQSTSFAAAASQLPPAAVARVFQRGRVGVGFSEMGWGEERTLLWSYRHHLLRVPFALPRLLQTVDWSASSNPQQQQQQQEALELLQLVDPSRLSVEEILGLLLFSQEVEPAAAAAAAEAQAAAALAEAKAAAAAAASGSNTLGTDSNAGDAFESSNSTNNINSNNSSIAAAVHAKVKELAVQGLDVAPEEDLLFFMQQLVQLIRTDQHVSGSGCRLVGSLIRRSLKSPSLALCFYWLLQSGKEHSADGHLYVRAEQRFLDSLRRRRRRGCSTTPSHHKQQQQGHDLRQPNQKQQKREQQQHQDRQQSEQQHQVHPRIQQQAEMAEEILQLLERQRALRSLLLSLNNKLKARRERVDKRSERLRLLLQRLCRDGFASLFPLAEHHEGPQYQQQEEQKEQQAKTGASTERDTQPMTEGSSQGKTAAAGPAATDAAETAEAVGAAPAKSGAVAGPATEPKTLSAGQATPSALTTPAVPAVAPGAPGLTAGTVSSDQVTTASEESNRINALLQACLRGPGTAAEAAATAAAAAEAAAEFGIPLPFDCSSVLLHIVAEDCYVMKSSQYPLVIKALTYQQQHRHQQSSNQRQEQQQGVLRLQRFLYKADDDLRQDVLVLQLVSYMNKILLKYGLDLKLTPYKARKLYTAESLCSNTTQLGSEVVAFSSSDGLIEFLEGCVSFAQVKRDNKSLLSYLESVHSSSSSAEELKRNFLASCAGYCVATYLLGVGDRHLDNLLLRKDGKMLHIDFGFILGEDPKPFAPPMKICREMVEVLGSVDSAEFAYFLHLCCLCFKYLRMHAYPICLLLECMATSSLKDIAKNLVRLPDKQQELQIQNQLLQQQQVNLNGASPPPPTEASTPATGTAAAAAGVAKTTDTAGELAVAAAATLVRQQQQQQYQYRQNQSAQNSPTEVHRTPMPESEPLAVAATAPEMAVAAETTAGPAAGIDLGTTTGTATGTPAEAPARTHSATPAGTPSGTLAADTAALPLSRPGAAATAPDSPSRGALCSNSSAPSASLPRTNLAGSNLPGSSLPSSILPGGNVTASSLTGSSVPGSSSSGRLVCLAIERVKARFHLDLTDEEAEQALVGVILSSAGALFPAVVDRLHEWAIYWK</sequence>
<dbReference type="Gene3D" id="1.10.1070.11">
    <property type="entry name" value="Phosphatidylinositol 3-/4-kinase, catalytic domain"/>
    <property type="match status" value="1"/>
</dbReference>
<dbReference type="GO" id="GO:0034272">
    <property type="term" value="C:phosphatidylinositol 3-kinase complex, class III, type II"/>
    <property type="evidence" value="ECO:0007669"/>
    <property type="project" value="TreeGrafter"/>
</dbReference>
<feature type="region of interest" description="Disordered" evidence="3">
    <location>
        <begin position="125"/>
        <end position="153"/>
    </location>
</feature>
<dbReference type="InterPro" id="IPR011009">
    <property type="entry name" value="Kinase-like_dom_sf"/>
</dbReference>
<dbReference type="PROSITE" id="PS00916">
    <property type="entry name" value="PI3_4_KINASE_2"/>
    <property type="match status" value="1"/>
</dbReference>
<dbReference type="GO" id="GO:0034271">
    <property type="term" value="C:phosphatidylinositol 3-kinase complex, class III, type I"/>
    <property type="evidence" value="ECO:0007669"/>
    <property type="project" value="TreeGrafter"/>
</dbReference>
<feature type="region of interest" description="Disordered" evidence="3">
    <location>
        <begin position="890"/>
        <end position="909"/>
    </location>
</feature>
<dbReference type="RefSeq" id="XP_013228923.1">
    <property type="nucleotide sequence ID" value="XM_013373469.1"/>
</dbReference>
<feature type="compositionally biased region" description="Polar residues" evidence="3">
    <location>
        <begin position="126"/>
        <end position="152"/>
    </location>
</feature>
<reference evidence="6" key="2">
    <citation type="submission" date="2013-10" db="EMBL/GenBank/DDBJ databases">
        <authorList>
            <person name="Aslett M."/>
        </authorList>
    </citation>
    <scope>NUCLEOTIDE SEQUENCE [LARGE SCALE GENOMIC DNA]</scope>
    <source>
        <strain evidence="6">Houghton</strain>
    </source>
</reference>
<feature type="region of interest" description="Disordered" evidence="3">
    <location>
        <begin position="501"/>
        <end position="524"/>
    </location>
</feature>
<keyword evidence="1" id="KW-0808">Transferase</keyword>
<feature type="region of interest" description="Disordered" evidence="3">
    <location>
        <begin position="1237"/>
        <end position="1289"/>
    </location>
</feature>
<dbReference type="Proteomes" id="UP000030747">
    <property type="component" value="Unassembled WGS sequence"/>
</dbReference>
<evidence type="ECO:0000256" key="1">
    <source>
        <dbReference type="ARBA" id="ARBA00022679"/>
    </source>
</evidence>
<evidence type="ECO:0000313" key="7">
    <source>
        <dbReference type="Proteomes" id="UP000030747"/>
    </source>
</evidence>
<dbReference type="InterPro" id="IPR000403">
    <property type="entry name" value="PI3/4_kinase_cat_dom"/>
</dbReference>
<evidence type="ECO:0000256" key="3">
    <source>
        <dbReference type="SAM" id="MobiDB-lite"/>
    </source>
</evidence>
<feature type="compositionally biased region" description="Basic residues" evidence="3">
    <location>
        <begin position="1237"/>
        <end position="1250"/>
    </location>
</feature>